<feature type="compositionally biased region" description="Basic and acidic residues" evidence="1">
    <location>
        <begin position="1655"/>
        <end position="1665"/>
    </location>
</feature>
<feature type="compositionally biased region" description="Acidic residues" evidence="1">
    <location>
        <begin position="1708"/>
        <end position="1721"/>
    </location>
</feature>
<sequence>MNIIHRTYVIITACGVTALLSMIRDYSSTSRALFSRNNELSFDINGRDIQRISKSRRHYLRDEQLESRYSTTHQKIRGQFSLILTDEDIIDGSQHRGILRVSSDKLGRWMKIRHTPNDSVFLVGGEIIHKVGTEYSKFVDDMRLVIDANHTILPSWKVNTNSHDNDHQNNNNNNNNSNEHICHVLRVMTNRIDLTLIPDGGIPPIVLNVTADCIALNESMDGQGNTILALYGLRLISALAKVDFEFQCYSNNSGYNNNNNKSRKEKARKLRWVFPWFASYQSATTSEQPWPYSGIEPTQEEACSTTLDSMPLDKMADQIRNDVRKMAVQLIGPRIDSSRIHPLVPLDVDPWIPNITVDDVIIHFPCHNDVYDNKIIIGREVDYDQNGDGGGRINNNPISIMHFNEYTKRISKNVKSIGIITETSTNERRLFNETNDWCHNGSEILLRYLKEFYASQSISISIYDNDALPLQYARIAMAKQSFSSFSTFGMIPIIGTFGEGYFLPTVEDDSQNIIQNIISGKYEGFDNIHLMDTNNILSPKQLSSMDFDSISELLTVMESNSNEKDALGENSDVKNATNVSSNSNNMLVWNEEMYQTIQVEGYLPDTSRMIRVDNEMGYINKNGQLVVDVNETVLFWHNGQEKLCNILQNMTLASSLEATAPVPSTVLNVTMDCIDQNTEKKQGLGQGNWVTAIYASRMAAYLAGVDFKFQCLDGQNSKMNLLLPWFDRHQVANPINRTIWPYGGERPNTKEACTVKYPHLRIDKMALQIQDDLRKMAVTLLGTRDEIRQHPDVPVDAEPLIPNIQLDDVALHFRCGDVLGGANRNDFGMIRYNEYKKWIPKDTESIGILTQPFEKERNRGRDSGKTENCRTVVFALVEYLQDFAPKAKITIHNGSNETLPLAYARLVMANYAITSLTSFGIFPIVGTFGQGFYQKGNRGVNPFATYIPSILDNIHEMNADVRTTAQMNGKSVDDLVEWFMNQRHLIENHTNLKAAKPAESKQKTNKDIESDAEAKDKVDDKYSKKKKKTNDEAPTAVANDEKSAKKDLKKETDKTKGETSPPATVDRSSKGKPEESKQKTNKKNDEEAKGKVDDKDAKKKKKAIDEAVSKDEKTAKKDLKKNNDKTSPPVTVDMSSKGKKKADKTSISTAPAAAAKSKGSASYPVGLFAVVGVGGFAAFRSQLEKTKGGRELAQTDKQVRSKSKPTNAKPVQAKASKEKPIKAKASKEKPIKANTSSGTRAVSKAKPLLKKPIEKPVKDKPSKEKPVKAKASKEKPAKPSKEKPVKAKASKEKPVKAKSNPFGTRAVSKAKPLLKKPIKVTSTSSGTRAVSKAKPLLKKPIKTKSTSSGIRAVSTTPSESTPAKKTSNLAVGGIGLAVAILIAFSSGPAPMPDPTKASKAPPVKVETVVTTKSKSDGQTPDASKSDKPKPDPYLREETVATTESKSERQSKMTEAYKATVKEETVVTTKSDQPKPDPYLYGTTKSTELTPDASKSDKPKPDPYLYGTTKSKNTEAPKAPPVKEETVVTTKSKSDEQTPDASKSDKQRPDPYLYAPKTNVKSESNKGGEPKANAVTVKEQKSPVAVAFLSSTDAQIAVASALLLAGVSLNRSEVKEEESKKSETIENAGEEKKPEIKQPGWRFVDSGDKEESEDGSGDKEESKDDSGDKEESEDGSGDKEESKDGSGDKEESEDGTSGSNPPKKKDGETESSEDDAEKEEED</sequence>
<feature type="compositionally biased region" description="Basic and acidic residues" evidence="1">
    <location>
        <begin position="1423"/>
        <end position="1451"/>
    </location>
</feature>
<keyword evidence="3" id="KW-1185">Reference proteome</keyword>
<feature type="compositionally biased region" description="Basic and acidic residues" evidence="1">
    <location>
        <begin position="1215"/>
        <end position="1231"/>
    </location>
</feature>
<feature type="region of interest" description="Disordered" evidence="1">
    <location>
        <begin position="1607"/>
        <end position="1721"/>
    </location>
</feature>
<dbReference type="EMBL" id="KV784358">
    <property type="protein sequence ID" value="OEU16038.1"/>
    <property type="molecule type" value="Genomic_DNA"/>
</dbReference>
<protein>
    <submittedName>
        <fullName evidence="2">Uncharacterized protein</fullName>
    </submittedName>
</protein>
<evidence type="ECO:0000313" key="2">
    <source>
        <dbReference type="EMBL" id="OEU16038.1"/>
    </source>
</evidence>
<evidence type="ECO:0000256" key="1">
    <source>
        <dbReference type="SAM" id="MobiDB-lite"/>
    </source>
</evidence>
<feature type="compositionally biased region" description="Basic and acidic residues" evidence="1">
    <location>
        <begin position="1251"/>
        <end position="1295"/>
    </location>
</feature>
<dbReference type="PANTHER" id="PTHR36812">
    <property type="entry name" value="NEUROFILAMENT TRIPLET M PROTEIN-LIKE PROTEIN"/>
    <property type="match status" value="1"/>
</dbReference>
<name>A0A1E7FCZ3_9STRA</name>
<proteinExistence type="predicted"/>
<feature type="compositionally biased region" description="Basic and acidic residues" evidence="1">
    <location>
        <begin position="1520"/>
        <end position="1548"/>
    </location>
</feature>
<feature type="compositionally biased region" description="Basic and acidic residues" evidence="1">
    <location>
        <begin position="996"/>
        <end position="1022"/>
    </location>
</feature>
<feature type="compositionally biased region" description="Low complexity" evidence="1">
    <location>
        <begin position="1403"/>
        <end position="1412"/>
    </location>
</feature>
<feature type="compositionally biased region" description="Basic and acidic residues" evidence="1">
    <location>
        <begin position="1067"/>
        <end position="1124"/>
    </location>
</feature>
<feature type="compositionally biased region" description="Low complexity" evidence="1">
    <location>
        <begin position="1145"/>
        <end position="1161"/>
    </location>
</feature>
<reference evidence="2 3" key="1">
    <citation type="submission" date="2016-09" db="EMBL/GenBank/DDBJ databases">
        <title>Extensive genetic diversity and differential bi-allelic expression allows diatom success in the polar Southern Ocean.</title>
        <authorList>
            <consortium name="DOE Joint Genome Institute"/>
            <person name="Mock T."/>
            <person name="Otillar R.P."/>
            <person name="Strauss J."/>
            <person name="Dupont C."/>
            <person name="Frickenhaus S."/>
            <person name="Maumus F."/>
            <person name="Mcmullan M."/>
            <person name="Sanges R."/>
            <person name="Schmutz J."/>
            <person name="Toseland A."/>
            <person name="Valas R."/>
            <person name="Veluchamy A."/>
            <person name="Ward B.J."/>
            <person name="Allen A."/>
            <person name="Barry K."/>
            <person name="Falciatore A."/>
            <person name="Ferrante M."/>
            <person name="Fortunato A.E."/>
            <person name="Gloeckner G."/>
            <person name="Gruber A."/>
            <person name="Hipkin R."/>
            <person name="Janech M."/>
            <person name="Kroth P."/>
            <person name="Leese F."/>
            <person name="Lindquist E."/>
            <person name="Lyon B.R."/>
            <person name="Martin J."/>
            <person name="Mayer C."/>
            <person name="Parker M."/>
            <person name="Quesneville H."/>
            <person name="Raymond J."/>
            <person name="Uhlig C."/>
            <person name="Valentin K.U."/>
            <person name="Worden A.Z."/>
            <person name="Armbrust E.V."/>
            <person name="Bowler C."/>
            <person name="Green B."/>
            <person name="Moulton V."/>
            <person name="Van Oosterhout C."/>
            <person name="Grigoriev I."/>
        </authorList>
    </citation>
    <scope>NUCLEOTIDE SEQUENCE [LARGE SCALE GENOMIC DNA]</scope>
    <source>
        <strain evidence="2 3">CCMP1102</strain>
    </source>
</reference>
<dbReference type="Proteomes" id="UP000095751">
    <property type="component" value="Unassembled WGS sequence"/>
</dbReference>
<dbReference type="InParanoid" id="A0A1E7FCZ3"/>
<accession>A0A1E7FCZ3</accession>
<feature type="region of interest" description="Disordered" evidence="1">
    <location>
        <begin position="1185"/>
        <end position="1369"/>
    </location>
</feature>
<dbReference type="KEGG" id="fcy:FRACYDRAFT_238623"/>
<feature type="compositionally biased region" description="Basic and acidic residues" evidence="1">
    <location>
        <begin position="1039"/>
        <end position="1057"/>
    </location>
</feature>
<dbReference type="OrthoDB" id="47615at2759"/>
<feature type="region of interest" description="Disordered" evidence="1">
    <location>
        <begin position="990"/>
        <end position="1161"/>
    </location>
</feature>
<feature type="compositionally biased region" description="Basic and acidic residues" evidence="1">
    <location>
        <begin position="1185"/>
        <end position="1199"/>
    </location>
</feature>
<feature type="compositionally biased region" description="Basic and acidic residues" evidence="1">
    <location>
        <begin position="1611"/>
        <end position="1635"/>
    </location>
</feature>
<evidence type="ECO:0000313" key="3">
    <source>
        <dbReference type="Proteomes" id="UP000095751"/>
    </source>
</evidence>
<feature type="compositionally biased region" description="Polar residues" evidence="1">
    <location>
        <begin position="1343"/>
        <end position="1369"/>
    </location>
</feature>
<gene>
    <name evidence="2" type="ORF">FRACYDRAFT_238623</name>
</gene>
<organism evidence="2 3">
    <name type="scientific">Fragilariopsis cylindrus CCMP1102</name>
    <dbReference type="NCBI Taxonomy" id="635003"/>
    <lineage>
        <taxon>Eukaryota</taxon>
        <taxon>Sar</taxon>
        <taxon>Stramenopiles</taxon>
        <taxon>Ochrophyta</taxon>
        <taxon>Bacillariophyta</taxon>
        <taxon>Bacillariophyceae</taxon>
        <taxon>Bacillariophycidae</taxon>
        <taxon>Bacillariales</taxon>
        <taxon>Bacillariaceae</taxon>
        <taxon>Fragilariopsis</taxon>
    </lineage>
</organism>
<dbReference type="PANTHER" id="PTHR36812:SF9">
    <property type="entry name" value="MYB-LIKE PROTEIN X ISOFORM X1"/>
    <property type="match status" value="1"/>
</dbReference>
<feature type="region of interest" description="Disordered" evidence="1">
    <location>
        <begin position="1385"/>
        <end position="1579"/>
    </location>
</feature>
<feature type="compositionally biased region" description="Basic and acidic residues" evidence="1">
    <location>
        <begin position="1675"/>
        <end position="1688"/>
    </location>
</feature>